<sequence length="451" mass="50447">MGIIGKWMRKRLDSKPPDKGGLVNEPRSPPLPFLPTPRLRRLTAGQWQSKDSVQLEMESYGLFGKLPLELRREILTEAFGGQTLHMDLSHKHPLVRLQPSEEESQSPPHQHRHCGLESELVCDTSQAKRWEWFSCVCHRRPGYSEAEKEQRLQAMKGALTVEPCDDECLEGSESMCACPSGASTAACFVGVMGWLLSCRQAYTDGVDVLYGTNTFHLSSLELQLNLPRLVPAHHLARITSLQLLWKLNEVQPRSKNKQQPPRKDHARALWEGEGPDNNNPLHLLCGSIPQTFPNLQSLYISFQCWLNPPSTANKGVNDDVISEVESIFLGPVEDMMRACGSNNHNGKLELSVAIQSGAWSTLLAKYEQVLGAGLKAELYEDGRGRFWKPLLPSQGFQGVHDRSGGGVDDGEENRLGYWICSGWDDIQAIGQGYWIMCNWGQTWRTGFGTAM</sequence>
<reference evidence="3" key="1">
    <citation type="submission" date="2023-06" db="EMBL/GenBank/DDBJ databases">
        <title>Genome-scale phylogeny and comparative genomics of the fungal order Sordariales.</title>
        <authorList>
            <consortium name="Lawrence Berkeley National Laboratory"/>
            <person name="Hensen N."/>
            <person name="Bonometti L."/>
            <person name="Westerberg I."/>
            <person name="Brannstrom I.O."/>
            <person name="Guillou S."/>
            <person name="Cros-Aarteil S."/>
            <person name="Calhoun S."/>
            <person name="Haridas S."/>
            <person name="Kuo A."/>
            <person name="Mondo S."/>
            <person name="Pangilinan J."/>
            <person name="Riley R."/>
            <person name="Labutti K."/>
            <person name="Andreopoulos B."/>
            <person name="Lipzen A."/>
            <person name="Chen C."/>
            <person name="Yanf M."/>
            <person name="Daum C."/>
            <person name="Ng V."/>
            <person name="Clum A."/>
            <person name="Steindorff A."/>
            <person name="Ohm R."/>
            <person name="Martin F."/>
            <person name="Silar P."/>
            <person name="Natvig D."/>
            <person name="Lalanne C."/>
            <person name="Gautier V."/>
            <person name="Ament-Velasquez S.L."/>
            <person name="Kruys A."/>
            <person name="Hutchinson M.I."/>
            <person name="Powell A.J."/>
            <person name="Barry K."/>
            <person name="Miller A.N."/>
            <person name="Grigoriev I.V."/>
            <person name="Debuchy R."/>
            <person name="Gladieux P."/>
            <person name="Thoren M.H."/>
            <person name="Johannesson H."/>
        </authorList>
    </citation>
    <scope>NUCLEOTIDE SEQUENCE</scope>
    <source>
        <strain evidence="3">SMH2532-1</strain>
    </source>
</reference>
<evidence type="ECO:0000259" key="2">
    <source>
        <dbReference type="Pfam" id="PF24864"/>
    </source>
</evidence>
<dbReference type="AlphaFoldDB" id="A0AA40CW20"/>
<feature type="compositionally biased region" description="Basic and acidic residues" evidence="1">
    <location>
        <begin position="261"/>
        <end position="270"/>
    </location>
</feature>
<dbReference type="EMBL" id="JAULSV010000002">
    <property type="protein sequence ID" value="KAK0652762.1"/>
    <property type="molecule type" value="Genomic_DNA"/>
</dbReference>
<feature type="domain" description="DUF7730" evidence="2">
    <location>
        <begin position="166"/>
        <end position="271"/>
    </location>
</feature>
<dbReference type="Proteomes" id="UP001174936">
    <property type="component" value="Unassembled WGS sequence"/>
</dbReference>
<evidence type="ECO:0000313" key="3">
    <source>
        <dbReference type="EMBL" id="KAK0652762.1"/>
    </source>
</evidence>
<name>A0AA40CW20_9PEZI</name>
<gene>
    <name evidence="3" type="ORF">B0T16DRAFT_406768</name>
</gene>
<feature type="region of interest" description="Disordered" evidence="1">
    <location>
        <begin position="252"/>
        <end position="272"/>
    </location>
</feature>
<keyword evidence="4" id="KW-1185">Reference proteome</keyword>
<dbReference type="PANTHER" id="PTHR38790">
    <property type="entry name" value="2EXR DOMAIN-CONTAINING PROTEIN-RELATED"/>
    <property type="match status" value="1"/>
</dbReference>
<feature type="region of interest" description="Disordered" evidence="1">
    <location>
        <begin position="9"/>
        <end position="36"/>
    </location>
</feature>
<dbReference type="Pfam" id="PF24864">
    <property type="entry name" value="DUF7730"/>
    <property type="match status" value="2"/>
</dbReference>
<protein>
    <recommendedName>
        <fullName evidence="2">DUF7730 domain-containing protein</fullName>
    </recommendedName>
</protein>
<evidence type="ECO:0000313" key="4">
    <source>
        <dbReference type="Proteomes" id="UP001174936"/>
    </source>
</evidence>
<comment type="caution">
    <text evidence="3">The sequence shown here is derived from an EMBL/GenBank/DDBJ whole genome shotgun (WGS) entry which is preliminary data.</text>
</comment>
<proteinExistence type="predicted"/>
<organism evidence="3 4">
    <name type="scientific">Cercophora newfieldiana</name>
    <dbReference type="NCBI Taxonomy" id="92897"/>
    <lineage>
        <taxon>Eukaryota</taxon>
        <taxon>Fungi</taxon>
        <taxon>Dikarya</taxon>
        <taxon>Ascomycota</taxon>
        <taxon>Pezizomycotina</taxon>
        <taxon>Sordariomycetes</taxon>
        <taxon>Sordariomycetidae</taxon>
        <taxon>Sordariales</taxon>
        <taxon>Lasiosphaeriaceae</taxon>
        <taxon>Cercophora</taxon>
    </lineage>
</organism>
<accession>A0AA40CW20</accession>
<evidence type="ECO:0000256" key="1">
    <source>
        <dbReference type="SAM" id="MobiDB-lite"/>
    </source>
</evidence>
<dbReference type="InterPro" id="IPR056632">
    <property type="entry name" value="DUF7730"/>
</dbReference>
<feature type="domain" description="DUF7730" evidence="2">
    <location>
        <begin position="62"/>
        <end position="145"/>
    </location>
</feature>
<dbReference type="PANTHER" id="PTHR38790:SF4">
    <property type="entry name" value="2EXR DOMAIN-CONTAINING PROTEIN"/>
    <property type="match status" value="1"/>
</dbReference>